<name>A0A8B7ZX10_ACAPL</name>
<proteinExistence type="predicted"/>
<keyword evidence="4" id="KW-1185">Reference proteome</keyword>
<gene>
    <name evidence="5" type="primary">LOC110989310</name>
</gene>
<keyword evidence="2" id="KW-0812">Transmembrane</keyword>
<dbReference type="SUPFAM" id="SSF49562">
    <property type="entry name" value="C2 domain (Calcium/lipid-binding domain, CaLB)"/>
    <property type="match status" value="2"/>
</dbReference>
<dbReference type="GO" id="GO:0001786">
    <property type="term" value="F:phosphatidylserine binding"/>
    <property type="evidence" value="ECO:0007669"/>
    <property type="project" value="TreeGrafter"/>
</dbReference>
<dbReference type="InterPro" id="IPR000008">
    <property type="entry name" value="C2_dom"/>
</dbReference>
<organism evidence="4 5">
    <name type="scientific">Acanthaster planci</name>
    <name type="common">Crown-of-thorns starfish</name>
    <dbReference type="NCBI Taxonomy" id="133434"/>
    <lineage>
        <taxon>Eukaryota</taxon>
        <taxon>Metazoa</taxon>
        <taxon>Echinodermata</taxon>
        <taxon>Eleutherozoa</taxon>
        <taxon>Asterozoa</taxon>
        <taxon>Asteroidea</taxon>
        <taxon>Valvatacea</taxon>
        <taxon>Valvatida</taxon>
        <taxon>Acanthasteridae</taxon>
        <taxon>Acanthaster</taxon>
    </lineage>
</organism>
<dbReference type="GO" id="GO:0000149">
    <property type="term" value="F:SNARE binding"/>
    <property type="evidence" value="ECO:0007669"/>
    <property type="project" value="TreeGrafter"/>
</dbReference>
<dbReference type="AlphaFoldDB" id="A0A8B7ZX10"/>
<feature type="compositionally biased region" description="Low complexity" evidence="1">
    <location>
        <begin position="79"/>
        <end position="97"/>
    </location>
</feature>
<dbReference type="OrthoDB" id="67700at2759"/>
<dbReference type="GO" id="GO:0017156">
    <property type="term" value="P:calcium-ion regulated exocytosis"/>
    <property type="evidence" value="ECO:0007669"/>
    <property type="project" value="TreeGrafter"/>
</dbReference>
<evidence type="ECO:0000313" key="4">
    <source>
        <dbReference type="Proteomes" id="UP000694845"/>
    </source>
</evidence>
<sequence>MAWDDVPEGIKLLICAVLGAGLMVLILIMLCQCLSRRKKKNGESSEPSDSDDKELADISPHRHLPKEIPSKEKKWAKQSSRSLTSLSSSGSEGYGTLKGLRHQPRKRELKRSLSQTSADLPPLGEIQFLQVPEVIPEPGTLGSISFSLSYDKENENLIVDEISACDLKPRPFGGEPSPYVKVSLLKGGTDKPEFRFQTQVQIKTCNPFFGEAFEATVKSAALLKHTLRLVVCDHHRLGEIDFMGEAQFRLKGVDWKVEIQKELPLEPSTQAPIGELLVSLSYLPTSERLYITILRATGFRNLHGPSIKVSLVLSAKGGQRRRITSSQQRSALVFSEAVFFEIPSDKLERIKILITVLAAKESPPAAADEPDVDEGVPESPDPALREIGKILIGRHCAFNAHAHWEEMILSPRVPIAHWYPIFHDL</sequence>
<evidence type="ECO:0000259" key="3">
    <source>
        <dbReference type="PROSITE" id="PS50004"/>
    </source>
</evidence>
<dbReference type="OMA" id="CAFNAHA"/>
<reference evidence="5" key="1">
    <citation type="submission" date="2025-08" db="UniProtKB">
        <authorList>
            <consortium name="RefSeq"/>
        </authorList>
    </citation>
    <scope>IDENTIFICATION</scope>
</reference>
<evidence type="ECO:0000256" key="2">
    <source>
        <dbReference type="SAM" id="Phobius"/>
    </source>
</evidence>
<dbReference type="Proteomes" id="UP000694845">
    <property type="component" value="Unplaced"/>
</dbReference>
<evidence type="ECO:0000313" key="5">
    <source>
        <dbReference type="RefSeq" id="XP_022109300.1"/>
    </source>
</evidence>
<dbReference type="Gene3D" id="2.60.40.150">
    <property type="entry name" value="C2 domain"/>
    <property type="match status" value="2"/>
</dbReference>
<dbReference type="InterPro" id="IPR035892">
    <property type="entry name" value="C2_domain_sf"/>
</dbReference>
<protein>
    <submittedName>
        <fullName evidence="5">Synaptotagmin-6-like</fullName>
    </submittedName>
</protein>
<dbReference type="GO" id="GO:0030276">
    <property type="term" value="F:clathrin binding"/>
    <property type="evidence" value="ECO:0007669"/>
    <property type="project" value="TreeGrafter"/>
</dbReference>
<dbReference type="CDD" id="cd00276">
    <property type="entry name" value="C2B_Synaptotagmin"/>
    <property type="match status" value="1"/>
</dbReference>
<keyword evidence="2" id="KW-0472">Membrane</keyword>
<feature type="compositionally biased region" description="Basic and acidic residues" evidence="1">
    <location>
        <begin position="53"/>
        <end position="75"/>
    </location>
</feature>
<dbReference type="PANTHER" id="PTHR10024">
    <property type="entry name" value="SYNAPTOTAGMIN"/>
    <property type="match status" value="1"/>
</dbReference>
<feature type="region of interest" description="Disordered" evidence="1">
    <location>
        <begin position="40"/>
        <end position="118"/>
    </location>
</feature>
<dbReference type="GO" id="GO:0005509">
    <property type="term" value="F:calcium ion binding"/>
    <property type="evidence" value="ECO:0007669"/>
    <property type="project" value="TreeGrafter"/>
</dbReference>
<dbReference type="PROSITE" id="PS50004">
    <property type="entry name" value="C2"/>
    <property type="match status" value="1"/>
</dbReference>
<dbReference type="GO" id="GO:0005886">
    <property type="term" value="C:plasma membrane"/>
    <property type="evidence" value="ECO:0007669"/>
    <property type="project" value="TreeGrafter"/>
</dbReference>
<accession>A0A8B7ZX10</accession>
<feature type="domain" description="C2" evidence="3">
    <location>
        <begin position="140"/>
        <end position="263"/>
    </location>
</feature>
<dbReference type="Pfam" id="PF00168">
    <property type="entry name" value="C2"/>
    <property type="match status" value="2"/>
</dbReference>
<evidence type="ECO:0000256" key="1">
    <source>
        <dbReference type="SAM" id="MobiDB-lite"/>
    </source>
</evidence>
<keyword evidence="2" id="KW-1133">Transmembrane helix</keyword>
<dbReference type="GeneID" id="110989310"/>
<dbReference type="GO" id="GO:0005544">
    <property type="term" value="F:calcium-dependent phospholipid binding"/>
    <property type="evidence" value="ECO:0007669"/>
    <property type="project" value="TreeGrafter"/>
</dbReference>
<feature type="transmembrane region" description="Helical" evidence="2">
    <location>
        <begin position="12"/>
        <end position="30"/>
    </location>
</feature>
<dbReference type="SMART" id="SM00239">
    <property type="entry name" value="C2"/>
    <property type="match status" value="2"/>
</dbReference>
<dbReference type="RefSeq" id="XP_022109300.1">
    <property type="nucleotide sequence ID" value="XM_022253608.1"/>
</dbReference>
<feature type="compositionally biased region" description="Basic residues" evidence="1">
    <location>
        <begin position="99"/>
        <end position="109"/>
    </location>
</feature>
<dbReference type="KEGG" id="aplc:110989310"/>
<dbReference type="GO" id="GO:0070382">
    <property type="term" value="C:exocytic vesicle"/>
    <property type="evidence" value="ECO:0007669"/>
    <property type="project" value="TreeGrafter"/>
</dbReference>